<dbReference type="AlphaFoldDB" id="A0A9Q0BHG7"/>
<gene>
    <name evidence="3" type="ORF">J7T54_006429</name>
</gene>
<dbReference type="InterPro" id="IPR036420">
    <property type="entry name" value="BRCT_dom_sf"/>
</dbReference>
<dbReference type="SUPFAM" id="SSF52113">
    <property type="entry name" value="BRCT domain"/>
    <property type="match status" value="1"/>
</dbReference>
<dbReference type="InterPro" id="IPR001357">
    <property type="entry name" value="BRCT_dom"/>
</dbReference>
<dbReference type="PANTHER" id="PTHR45990">
    <property type="entry name" value="DNA REPAIR PROTEIN REV1"/>
    <property type="match status" value="1"/>
</dbReference>
<dbReference type="RefSeq" id="XP_051365240.1">
    <property type="nucleotide sequence ID" value="XM_051502860.1"/>
</dbReference>
<dbReference type="GO" id="GO:0005634">
    <property type="term" value="C:nucleus"/>
    <property type="evidence" value="ECO:0007669"/>
    <property type="project" value="TreeGrafter"/>
</dbReference>
<evidence type="ECO:0000313" key="4">
    <source>
        <dbReference type="Proteomes" id="UP001055219"/>
    </source>
</evidence>
<evidence type="ECO:0000256" key="1">
    <source>
        <dbReference type="SAM" id="MobiDB-lite"/>
    </source>
</evidence>
<dbReference type="PROSITE" id="PS50172">
    <property type="entry name" value="BRCT"/>
    <property type="match status" value="1"/>
</dbReference>
<dbReference type="GO" id="GO:0017125">
    <property type="term" value="F:deoxycytidyl transferase activity"/>
    <property type="evidence" value="ECO:0007669"/>
    <property type="project" value="TreeGrafter"/>
</dbReference>
<dbReference type="GO" id="GO:0042276">
    <property type="term" value="P:error-prone translesion synthesis"/>
    <property type="evidence" value="ECO:0007669"/>
    <property type="project" value="TreeGrafter"/>
</dbReference>
<feature type="domain" description="BRCT" evidence="2">
    <location>
        <begin position="127"/>
        <end position="233"/>
    </location>
</feature>
<sequence>MHPPKPTIPPAAKPRHGKNFDPWNSSGTGHQRPDNTPGASTGWRESRSRKLTSQFRAGGTGGQRLGDTWGPGAEGFDKRIGAVVEEPRGRSVIDMLMRPASRESTPKPTKEVDKDEVAREGIEEKDAKKGIFQGVVVYVNGSTFPHISDHKLKQVLSENGGQMAIHLGRRKVTHVIIGRPNSAGYGAGGGLAGGKLDKEIRKMRGVGVKFVGVEWVLESLKACKRLPEARFVDLKVAPKSQRSVYGLYAKQPSMDDETHGTTVKKKTQ</sequence>
<dbReference type="GO" id="GO:0070987">
    <property type="term" value="P:error-free translesion synthesis"/>
    <property type="evidence" value="ECO:0007669"/>
    <property type="project" value="TreeGrafter"/>
</dbReference>
<dbReference type="GeneID" id="75832907"/>
<dbReference type="GO" id="GO:0003887">
    <property type="term" value="F:DNA-directed DNA polymerase activity"/>
    <property type="evidence" value="ECO:0007669"/>
    <property type="project" value="TreeGrafter"/>
</dbReference>
<dbReference type="Pfam" id="PF16589">
    <property type="entry name" value="BRCT_2"/>
    <property type="match status" value="1"/>
</dbReference>
<proteinExistence type="predicted"/>
<evidence type="ECO:0000259" key="2">
    <source>
        <dbReference type="PROSITE" id="PS50172"/>
    </source>
</evidence>
<dbReference type="Gene3D" id="3.40.50.10190">
    <property type="entry name" value="BRCT domain"/>
    <property type="match status" value="1"/>
</dbReference>
<name>A0A9Q0BHG7_9HYPO</name>
<dbReference type="PANTHER" id="PTHR45990:SF1">
    <property type="entry name" value="DNA REPAIR PROTEIN REV1"/>
    <property type="match status" value="1"/>
</dbReference>
<comment type="caution">
    <text evidence="3">The sequence shown here is derived from an EMBL/GenBank/DDBJ whole genome shotgun (WGS) entry which is preliminary data.</text>
</comment>
<dbReference type="Proteomes" id="UP001055219">
    <property type="component" value="Unassembled WGS sequence"/>
</dbReference>
<dbReference type="EMBL" id="JAGIXG020000004">
    <property type="protein sequence ID" value="KAI6784384.1"/>
    <property type="molecule type" value="Genomic_DNA"/>
</dbReference>
<keyword evidence="4" id="KW-1185">Reference proteome</keyword>
<feature type="region of interest" description="Disordered" evidence="1">
    <location>
        <begin position="248"/>
        <end position="268"/>
    </location>
</feature>
<reference evidence="3" key="1">
    <citation type="journal article" date="2021" name="J Fungi (Basel)">
        <title>Genomic and Metabolomic Analyses of the Marine Fungus Emericellopsis cladophorae: Insights into Saltwater Adaptability Mechanisms and Its Biosynthetic Potential.</title>
        <authorList>
            <person name="Goncalves M.F.M."/>
            <person name="Hilario S."/>
            <person name="Van de Peer Y."/>
            <person name="Esteves A.C."/>
            <person name="Alves A."/>
        </authorList>
    </citation>
    <scope>NUCLEOTIDE SEQUENCE</scope>
    <source>
        <strain evidence="3">MUM 19.33</strain>
    </source>
</reference>
<dbReference type="OrthoDB" id="427711at2759"/>
<feature type="compositionally biased region" description="Pro residues" evidence="1">
    <location>
        <begin position="1"/>
        <end position="12"/>
    </location>
</feature>
<protein>
    <recommendedName>
        <fullName evidence="2">BRCT domain-containing protein</fullName>
    </recommendedName>
</protein>
<reference evidence="3" key="2">
    <citation type="submission" date="2022-07" db="EMBL/GenBank/DDBJ databases">
        <authorList>
            <person name="Goncalves M.F.M."/>
            <person name="Hilario S."/>
            <person name="Van De Peer Y."/>
            <person name="Esteves A.C."/>
            <person name="Alves A."/>
        </authorList>
    </citation>
    <scope>NUCLEOTIDE SEQUENCE</scope>
    <source>
        <strain evidence="3">MUM 19.33</strain>
    </source>
</reference>
<accession>A0A9Q0BHG7</accession>
<organism evidence="3 4">
    <name type="scientific">Emericellopsis cladophorae</name>
    <dbReference type="NCBI Taxonomy" id="2686198"/>
    <lineage>
        <taxon>Eukaryota</taxon>
        <taxon>Fungi</taxon>
        <taxon>Dikarya</taxon>
        <taxon>Ascomycota</taxon>
        <taxon>Pezizomycotina</taxon>
        <taxon>Sordariomycetes</taxon>
        <taxon>Hypocreomycetidae</taxon>
        <taxon>Hypocreales</taxon>
        <taxon>Bionectriaceae</taxon>
        <taxon>Emericellopsis</taxon>
    </lineage>
</organism>
<dbReference type="SMART" id="SM00292">
    <property type="entry name" value="BRCT"/>
    <property type="match status" value="1"/>
</dbReference>
<evidence type="ECO:0000313" key="3">
    <source>
        <dbReference type="EMBL" id="KAI6784384.1"/>
    </source>
</evidence>
<feature type="region of interest" description="Disordered" evidence="1">
    <location>
        <begin position="1"/>
        <end position="73"/>
    </location>
</feature>